<keyword evidence="2 5" id="KW-0812">Transmembrane</keyword>
<evidence type="ECO:0000313" key="8">
    <source>
        <dbReference type="Proteomes" id="UP000038830"/>
    </source>
</evidence>
<feature type="transmembrane region" description="Helical" evidence="5">
    <location>
        <begin position="275"/>
        <end position="295"/>
    </location>
</feature>
<evidence type="ECO:0000256" key="2">
    <source>
        <dbReference type="ARBA" id="ARBA00022692"/>
    </source>
</evidence>
<protein>
    <recommendedName>
        <fullName evidence="6">Major facilitator superfamily (MFS) profile domain-containing protein</fullName>
    </recommendedName>
</protein>
<feature type="transmembrane region" description="Helical" evidence="5">
    <location>
        <begin position="239"/>
        <end position="255"/>
    </location>
</feature>
<dbReference type="Gene3D" id="1.20.1250.20">
    <property type="entry name" value="MFS general substrate transporter like domains"/>
    <property type="match status" value="2"/>
</dbReference>
<keyword evidence="4 5" id="KW-0472">Membrane</keyword>
<dbReference type="EMBL" id="CDQK01000002">
    <property type="protein sequence ID" value="CEP21470.1"/>
    <property type="molecule type" value="Genomic_DNA"/>
</dbReference>
<feature type="domain" description="Major facilitator superfamily (MFS) profile" evidence="6">
    <location>
        <begin position="15"/>
        <end position="466"/>
    </location>
</feature>
<dbReference type="AlphaFoldDB" id="A0A0H5C0Z6"/>
<gene>
    <name evidence="7" type="ORF">BN1211_1567</name>
</gene>
<feature type="transmembrane region" description="Helical" evidence="5">
    <location>
        <begin position="315"/>
        <end position="333"/>
    </location>
</feature>
<feature type="transmembrane region" description="Helical" evidence="5">
    <location>
        <begin position="207"/>
        <end position="227"/>
    </location>
</feature>
<evidence type="ECO:0000313" key="7">
    <source>
        <dbReference type="EMBL" id="CEP21470.1"/>
    </source>
</evidence>
<dbReference type="GO" id="GO:0016020">
    <property type="term" value="C:membrane"/>
    <property type="evidence" value="ECO:0007669"/>
    <property type="project" value="UniProtKB-SubCell"/>
</dbReference>
<evidence type="ECO:0000256" key="5">
    <source>
        <dbReference type="SAM" id="Phobius"/>
    </source>
</evidence>
<dbReference type="CDD" id="cd17476">
    <property type="entry name" value="MFS_Amf1_MDR_like"/>
    <property type="match status" value="1"/>
</dbReference>
<dbReference type="SUPFAM" id="SSF103473">
    <property type="entry name" value="MFS general substrate transporter"/>
    <property type="match status" value="1"/>
</dbReference>
<evidence type="ECO:0000256" key="3">
    <source>
        <dbReference type="ARBA" id="ARBA00022989"/>
    </source>
</evidence>
<dbReference type="Proteomes" id="UP000038830">
    <property type="component" value="Unassembled WGS sequence"/>
</dbReference>
<dbReference type="PANTHER" id="PTHR42718">
    <property type="entry name" value="MAJOR FACILITATOR SUPERFAMILY MULTIDRUG TRANSPORTER MFSC"/>
    <property type="match status" value="1"/>
</dbReference>
<feature type="transmembrane region" description="Helical" evidence="5">
    <location>
        <begin position="175"/>
        <end position="195"/>
    </location>
</feature>
<evidence type="ECO:0000259" key="6">
    <source>
        <dbReference type="PROSITE" id="PS50850"/>
    </source>
</evidence>
<name>A0A0H5C0Z6_CYBJN</name>
<evidence type="ECO:0000256" key="4">
    <source>
        <dbReference type="ARBA" id="ARBA00023136"/>
    </source>
</evidence>
<dbReference type="Pfam" id="PF07690">
    <property type="entry name" value="MFS_1"/>
    <property type="match status" value="1"/>
</dbReference>
<sequence>MATEGFDSNTHEIVSIFIICMAQILNQAGSTQSLPMMNILGDEFSGVTPTDKVWFMASFPLTAGAFILISGKFGDLYGLKRSMLFGLVWGMIWTLITGLTSYTNSVVFFCICRALHGIGLAFVLPNAIGIIGTLYQNGSKKKSAVFCLVGAMAPIGAALGSIFSAVISEKGHWPWAYYSNSICFAILAVATYIYIPNIPRHAAPEVTFDWLGSITGVTGLVLFNFSWNQAPAVGWDNPYIIVLLIVGFLSILAFFQIEKRVKYPLIPKEIMNSHILLILSAVGFGWGSFSIYVFYFWCLLMNINGWSPIHTGFTYFTFALFGVIAAFSVNVFIRRVRPSYLLLAATCAFLIGITMLSQTPPHQMYWHMLFPQMVILSFGMDISFPAASLVLSEHLPKKHQGMASSLVSTMINYSMSITLGFAGTAEAQILKRNTSTYKGYQAAMYVGVGLAVLGCILALVLHTCSYIWPHQEEVDLQIHKFEDDSDVLENSEPVLHPSRGGDNSTAKV</sequence>
<dbReference type="InterPro" id="IPR020846">
    <property type="entry name" value="MFS_dom"/>
</dbReference>
<keyword evidence="3 5" id="KW-1133">Transmembrane helix</keyword>
<comment type="subcellular location">
    <subcellularLocation>
        <location evidence="1">Membrane</location>
        <topology evidence="1">Multi-pass membrane protein</topology>
    </subcellularLocation>
</comment>
<dbReference type="InterPro" id="IPR036259">
    <property type="entry name" value="MFS_trans_sf"/>
</dbReference>
<dbReference type="PROSITE" id="PS50850">
    <property type="entry name" value="MFS"/>
    <property type="match status" value="1"/>
</dbReference>
<evidence type="ECO:0000256" key="1">
    <source>
        <dbReference type="ARBA" id="ARBA00004141"/>
    </source>
</evidence>
<feature type="transmembrane region" description="Helical" evidence="5">
    <location>
        <begin position="143"/>
        <end position="163"/>
    </location>
</feature>
<dbReference type="GO" id="GO:0022857">
    <property type="term" value="F:transmembrane transporter activity"/>
    <property type="evidence" value="ECO:0007669"/>
    <property type="project" value="InterPro"/>
</dbReference>
<feature type="transmembrane region" description="Helical" evidence="5">
    <location>
        <begin position="106"/>
        <end position="131"/>
    </location>
</feature>
<feature type="transmembrane region" description="Helical" evidence="5">
    <location>
        <begin position="83"/>
        <end position="100"/>
    </location>
</feature>
<organism evidence="7 8">
    <name type="scientific">Cyberlindnera jadinii (strain ATCC 18201 / CBS 1600 / BCRC 20928 / JCM 3617 / NBRC 0987 / NRRL Y-1542)</name>
    <name type="common">Torula yeast</name>
    <name type="synonym">Candida utilis</name>
    <dbReference type="NCBI Taxonomy" id="983966"/>
    <lineage>
        <taxon>Eukaryota</taxon>
        <taxon>Fungi</taxon>
        <taxon>Dikarya</taxon>
        <taxon>Ascomycota</taxon>
        <taxon>Saccharomycotina</taxon>
        <taxon>Saccharomycetes</taxon>
        <taxon>Phaffomycetales</taxon>
        <taxon>Phaffomycetaceae</taxon>
        <taxon>Cyberlindnera</taxon>
    </lineage>
</organism>
<proteinExistence type="predicted"/>
<feature type="transmembrane region" description="Helical" evidence="5">
    <location>
        <begin position="369"/>
        <end position="391"/>
    </location>
</feature>
<reference evidence="8" key="1">
    <citation type="journal article" date="2015" name="J. Biotechnol.">
        <title>The structure of the Cyberlindnera jadinii genome and its relation to Candida utilis analyzed by the occurrence of single nucleotide polymorphisms.</title>
        <authorList>
            <person name="Rupp O."/>
            <person name="Brinkrolf K."/>
            <person name="Buerth C."/>
            <person name="Kunigo M."/>
            <person name="Schneider J."/>
            <person name="Jaenicke S."/>
            <person name="Goesmann A."/>
            <person name="Puehler A."/>
            <person name="Jaeger K.-E."/>
            <person name="Ernst J.F."/>
        </authorList>
    </citation>
    <scope>NUCLEOTIDE SEQUENCE [LARGE SCALE GENOMIC DNA]</scope>
    <source>
        <strain evidence="8">ATCC 18201 / CBS 1600 / BCRC 20928 / JCM 3617 / NBRC 0987 / NRRL Y-1542</strain>
    </source>
</reference>
<dbReference type="InterPro" id="IPR011701">
    <property type="entry name" value="MFS"/>
</dbReference>
<accession>A0A0H5C0Z6</accession>
<feature type="transmembrane region" description="Helical" evidence="5">
    <location>
        <begin position="442"/>
        <end position="461"/>
    </location>
</feature>
<feature type="transmembrane region" description="Helical" evidence="5">
    <location>
        <begin position="340"/>
        <end position="357"/>
    </location>
</feature>
<dbReference type="PANTHER" id="PTHR42718:SF14">
    <property type="entry name" value="AMINOTRIAZOLE RESISTANCE PROTEIN"/>
    <property type="match status" value="1"/>
</dbReference>
<feature type="transmembrane region" description="Helical" evidence="5">
    <location>
        <begin position="53"/>
        <end position="71"/>
    </location>
</feature>
<feature type="transmembrane region" description="Helical" evidence="5">
    <location>
        <begin position="403"/>
        <end position="422"/>
    </location>
</feature>